<organism evidence="8 9">
    <name type="scientific">Mesorhizobium wenxiniae</name>
    <dbReference type="NCBI Taxonomy" id="2014805"/>
    <lineage>
        <taxon>Bacteria</taxon>
        <taxon>Pseudomonadati</taxon>
        <taxon>Pseudomonadota</taxon>
        <taxon>Alphaproteobacteria</taxon>
        <taxon>Hyphomicrobiales</taxon>
        <taxon>Phyllobacteriaceae</taxon>
        <taxon>Mesorhizobium</taxon>
    </lineage>
</organism>
<dbReference type="Pfam" id="PF04138">
    <property type="entry name" value="GtrA_DPMS_TM"/>
    <property type="match status" value="1"/>
</dbReference>
<dbReference type="EMBL" id="NPKH01000011">
    <property type="protein sequence ID" value="PAP96776.1"/>
    <property type="molecule type" value="Genomic_DNA"/>
</dbReference>
<feature type="transmembrane region" description="Helical" evidence="6">
    <location>
        <begin position="92"/>
        <end position="112"/>
    </location>
</feature>
<dbReference type="InterPro" id="IPR051401">
    <property type="entry name" value="GtrA_CellWall_Glycosyl"/>
</dbReference>
<evidence type="ECO:0000256" key="2">
    <source>
        <dbReference type="ARBA" id="ARBA00009399"/>
    </source>
</evidence>
<evidence type="ECO:0000313" key="9">
    <source>
        <dbReference type="Proteomes" id="UP000215931"/>
    </source>
</evidence>
<name>A0A271KM62_9HYPH</name>
<proteinExistence type="inferred from homology"/>
<evidence type="ECO:0000256" key="4">
    <source>
        <dbReference type="ARBA" id="ARBA00022989"/>
    </source>
</evidence>
<evidence type="ECO:0000259" key="7">
    <source>
        <dbReference type="Pfam" id="PF04138"/>
    </source>
</evidence>
<dbReference type="InterPro" id="IPR007267">
    <property type="entry name" value="GtrA_DPMS_TM"/>
</dbReference>
<keyword evidence="5 6" id="KW-0472">Membrane</keyword>
<comment type="caution">
    <text evidence="8">The sequence shown here is derived from an EMBL/GenBank/DDBJ whole genome shotgun (WGS) entry which is preliminary data.</text>
</comment>
<sequence>MINMPALRRPDISARRGTLAPRRLLKFASVGLAATVLYALCASLFTSAGSTYLPPATASVAAYAVAAIFSYLGHKFFTFMSAGSHQFEAPRFAVLTGSGLAIAYLLPLLLVGQFGLPVAIPILLTCILIPVVNFVVLERWIFSGRSAAGLDGDPKRVPVLGKSDT</sequence>
<keyword evidence="9" id="KW-1185">Reference proteome</keyword>
<evidence type="ECO:0000256" key="5">
    <source>
        <dbReference type="ARBA" id="ARBA00023136"/>
    </source>
</evidence>
<keyword evidence="3 6" id="KW-0812">Transmembrane</keyword>
<reference evidence="8 9" key="1">
    <citation type="submission" date="2017-08" db="EMBL/GenBank/DDBJ databases">
        <title>Mesorhizobium wenxinae sp. nov., a novel rhizobial species isolated from root nodules of chickpea (Cicer arietinum L.).</title>
        <authorList>
            <person name="Zhang J."/>
        </authorList>
    </citation>
    <scope>NUCLEOTIDE SEQUENCE [LARGE SCALE GENOMIC DNA]</scope>
    <source>
        <strain evidence="9">WYCCWR 10019</strain>
    </source>
</reference>
<feature type="transmembrane region" description="Helical" evidence="6">
    <location>
        <begin position="24"/>
        <end position="46"/>
    </location>
</feature>
<evidence type="ECO:0000256" key="6">
    <source>
        <dbReference type="SAM" id="Phobius"/>
    </source>
</evidence>
<feature type="transmembrane region" description="Helical" evidence="6">
    <location>
        <begin position="118"/>
        <end position="137"/>
    </location>
</feature>
<dbReference type="Proteomes" id="UP000215931">
    <property type="component" value="Unassembled WGS sequence"/>
</dbReference>
<evidence type="ECO:0000256" key="3">
    <source>
        <dbReference type="ARBA" id="ARBA00022692"/>
    </source>
</evidence>
<dbReference type="PANTHER" id="PTHR38459:SF1">
    <property type="entry name" value="PROPHAGE BACTOPRENOL-LINKED GLUCOSE TRANSLOCASE HOMOLOG"/>
    <property type="match status" value="1"/>
</dbReference>
<protein>
    <submittedName>
        <fullName evidence="8">GtrA family protein</fullName>
    </submittedName>
</protein>
<dbReference type="AlphaFoldDB" id="A0A271KM62"/>
<evidence type="ECO:0000313" key="8">
    <source>
        <dbReference type="EMBL" id="PAP96776.1"/>
    </source>
</evidence>
<dbReference type="OrthoDB" id="7999547at2"/>
<dbReference type="GO" id="GO:0000271">
    <property type="term" value="P:polysaccharide biosynthetic process"/>
    <property type="evidence" value="ECO:0007669"/>
    <property type="project" value="InterPro"/>
</dbReference>
<accession>A0A271KM62</accession>
<dbReference type="GO" id="GO:0005886">
    <property type="term" value="C:plasma membrane"/>
    <property type="evidence" value="ECO:0007669"/>
    <property type="project" value="TreeGrafter"/>
</dbReference>
<dbReference type="PANTHER" id="PTHR38459">
    <property type="entry name" value="PROPHAGE BACTOPRENOL-LINKED GLUCOSE TRANSLOCASE HOMOLOG"/>
    <property type="match status" value="1"/>
</dbReference>
<comment type="subcellular location">
    <subcellularLocation>
        <location evidence="1">Membrane</location>
        <topology evidence="1">Multi-pass membrane protein</topology>
    </subcellularLocation>
</comment>
<feature type="domain" description="GtrA/DPMS transmembrane" evidence="7">
    <location>
        <begin position="26"/>
        <end position="142"/>
    </location>
</feature>
<evidence type="ECO:0000256" key="1">
    <source>
        <dbReference type="ARBA" id="ARBA00004141"/>
    </source>
</evidence>
<comment type="similarity">
    <text evidence="2">Belongs to the GtrA family.</text>
</comment>
<feature type="transmembrane region" description="Helical" evidence="6">
    <location>
        <begin position="52"/>
        <end position="72"/>
    </location>
</feature>
<keyword evidence="4 6" id="KW-1133">Transmembrane helix</keyword>
<gene>
    <name evidence="8" type="ORF">CIT31_03455</name>
</gene>